<comment type="caution">
    <text evidence="1">The sequence shown here is derived from an EMBL/GenBank/DDBJ whole genome shotgun (WGS) entry which is preliminary data.</text>
</comment>
<evidence type="ECO:0000313" key="1">
    <source>
        <dbReference type="EMBL" id="KAJ8122982.1"/>
    </source>
</evidence>
<sequence>MEGQGTDGALVPTWMRNVYRGVVAIGNSVGNNLVGNNLVGSNLVGSNLVGSNSVGTAGNRFDRFTLFPHLPTELRLMIWEAAAEQPRFVHMPARGCGITSARRRGIPNGSGPRFRIDGVLYEQVPVLFFVSYEAAWVAVRQYTLRFSVSYQYRHQTEDSFRTETTNLIMGRNDILVSWHTEELWLNDQCEFHIQFGPQASLVRNIMVRPWRTFPVWRTRSYDRRLFYMVGQLMDALGNQHALENIFLLRNRGIAPIMVGASAERPMRILELGPLYLISADHAEWIRQLFLENHLRFWFIDGLDAEPAIVSRELEAVKILILPTPPALPRPRIEILER</sequence>
<evidence type="ECO:0000313" key="2">
    <source>
        <dbReference type="Proteomes" id="UP001153334"/>
    </source>
</evidence>
<dbReference type="EMBL" id="JAPESX010000142">
    <property type="protein sequence ID" value="KAJ8122982.1"/>
    <property type="molecule type" value="Genomic_DNA"/>
</dbReference>
<accession>A0ACC2J6N3</accession>
<organism evidence="1 2">
    <name type="scientific">Nemania bipapillata</name>
    <dbReference type="NCBI Taxonomy" id="110536"/>
    <lineage>
        <taxon>Eukaryota</taxon>
        <taxon>Fungi</taxon>
        <taxon>Dikarya</taxon>
        <taxon>Ascomycota</taxon>
        <taxon>Pezizomycotina</taxon>
        <taxon>Sordariomycetes</taxon>
        <taxon>Xylariomycetidae</taxon>
        <taxon>Xylariales</taxon>
        <taxon>Xylariaceae</taxon>
        <taxon>Nemania</taxon>
    </lineage>
</organism>
<proteinExistence type="predicted"/>
<protein>
    <submittedName>
        <fullName evidence="1">Uncharacterized protein</fullName>
    </submittedName>
</protein>
<reference evidence="1" key="1">
    <citation type="submission" date="2022-11" db="EMBL/GenBank/DDBJ databases">
        <title>Genome Sequence of Nemania bipapillata.</title>
        <authorList>
            <person name="Buettner E."/>
        </authorList>
    </citation>
    <scope>NUCLEOTIDE SEQUENCE</scope>
    <source>
        <strain evidence="1">CP14</strain>
    </source>
</reference>
<dbReference type="Proteomes" id="UP001153334">
    <property type="component" value="Unassembled WGS sequence"/>
</dbReference>
<keyword evidence="2" id="KW-1185">Reference proteome</keyword>
<gene>
    <name evidence="1" type="ORF">ONZ43_g958</name>
</gene>
<name>A0ACC2J6N3_9PEZI</name>